<evidence type="ECO:0000256" key="1">
    <source>
        <dbReference type="SAM" id="MobiDB-lite"/>
    </source>
</evidence>
<sequence>MRIKDIIKFKDTETYRKLKKVGKRQQKRKDKEIKLGDRPERLMQHDAYKRKGRRIKQIKWG</sequence>
<gene>
    <name evidence="2" type="ORF">SAMN05660923_02922</name>
</gene>
<feature type="compositionally biased region" description="Basic and acidic residues" evidence="1">
    <location>
        <begin position="29"/>
        <end position="42"/>
    </location>
</feature>
<dbReference type="OrthoDB" id="1708099at2"/>
<feature type="region of interest" description="Disordered" evidence="1">
    <location>
        <begin position="18"/>
        <end position="42"/>
    </location>
</feature>
<accession>A0A1H3EHV9</accession>
<feature type="compositionally biased region" description="Basic residues" evidence="1">
    <location>
        <begin position="18"/>
        <end position="28"/>
    </location>
</feature>
<proteinExistence type="predicted"/>
<protein>
    <submittedName>
        <fullName evidence="2">Uncharacterized protein</fullName>
    </submittedName>
</protein>
<dbReference type="RefSeq" id="WP_143035299.1">
    <property type="nucleotide sequence ID" value="NZ_BSYN01000002.1"/>
</dbReference>
<dbReference type="EMBL" id="FNNG01000020">
    <property type="protein sequence ID" value="SDX78353.1"/>
    <property type="molecule type" value="Genomic_DNA"/>
</dbReference>
<organism evidence="2 3">
    <name type="scientific">Tepidimicrobium xylanilyticum</name>
    <dbReference type="NCBI Taxonomy" id="1123352"/>
    <lineage>
        <taxon>Bacteria</taxon>
        <taxon>Bacillati</taxon>
        <taxon>Bacillota</taxon>
        <taxon>Tissierellia</taxon>
        <taxon>Tissierellales</taxon>
        <taxon>Tepidimicrobiaceae</taxon>
        <taxon>Tepidimicrobium</taxon>
    </lineage>
</organism>
<reference evidence="2 3" key="1">
    <citation type="submission" date="2016-10" db="EMBL/GenBank/DDBJ databases">
        <authorList>
            <person name="de Groot N.N."/>
        </authorList>
    </citation>
    <scope>NUCLEOTIDE SEQUENCE [LARGE SCALE GENOMIC DNA]</scope>
    <source>
        <strain evidence="2 3">DSM 23310</strain>
    </source>
</reference>
<name>A0A1H3EHV9_9FIRM</name>
<evidence type="ECO:0000313" key="2">
    <source>
        <dbReference type="EMBL" id="SDX78353.1"/>
    </source>
</evidence>
<dbReference type="Proteomes" id="UP000198828">
    <property type="component" value="Unassembled WGS sequence"/>
</dbReference>
<evidence type="ECO:0000313" key="3">
    <source>
        <dbReference type="Proteomes" id="UP000198828"/>
    </source>
</evidence>
<dbReference type="AlphaFoldDB" id="A0A1H3EHV9"/>
<keyword evidence="3" id="KW-1185">Reference proteome</keyword>